<dbReference type="AlphaFoldDB" id="A0A3P9B0C0"/>
<feature type="region of interest" description="Disordered" evidence="1">
    <location>
        <begin position="1"/>
        <end position="41"/>
    </location>
</feature>
<name>A0A3P9B0C0_9CICH</name>
<organism evidence="2 3">
    <name type="scientific">Maylandia zebra</name>
    <name type="common">zebra mbuna</name>
    <dbReference type="NCBI Taxonomy" id="106582"/>
    <lineage>
        <taxon>Eukaryota</taxon>
        <taxon>Metazoa</taxon>
        <taxon>Chordata</taxon>
        <taxon>Craniata</taxon>
        <taxon>Vertebrata</taxon>
        <taxon>Euteleostomi</taxon>
        <taxon>Actinopterygii</taxon>
        <taxon>Neopterygii</taxon>
        <taxon>Teleostei</taxon>
        <taxon>Neoteleostei</taxon>
        <taxon>Acanthomorphata</taxon>
        <taxon>Ovalentaria</taxon>
        <taxon>Cichlomorphae</taxon>
        <taxon>Cichliformes</taxon>
        <taxon>Cichlidae</taxon>
        <taxon>African cichlids</taxon>
        <taxon>Pseudocrenilabrinae</taxon>
        <taxon>Haplochromini</taxon>
        <taxon>Maylandia</taxon>
        <taxon>Maylandia zebra complex</taxon>
    </lineage>
</organism>
<sequence>MAQDHDSTPPSRAGRPCARQRRRCGNSTGGRPCARQRRRRRSSVDLRCPPGLCC</sequence>
<reference evidence="2" key="2">
    <citation type="submission" date="2025-08" db="UniProtKB">
        <authorList>
            <consortium name="Ensembl"/>
        </authorList>
    </citation>
    <scope>IDENTIFICATION</scope>
</reference>
<dbReference type="Proteomes" id="UP000265160">
    <property type="component" value="LG17"/>
</dbReference>
<evidence type="ECO:0000256" key="1">
    <source>
        <dbReference type="SAM" id="MobiDB-lite"/>
    </source>
</evidence>
<protein>
    <submittedName>
        <fullName evidence="2">Uncharacterized protein</fullName>
    </submittedName>
</protein>
<keyword evidence="3" id="KW-1185">Reference proteome</keyword>
<reference evidence="2 3" key="1">
    <citation type="journal article" date="2014" name="Nature">
        <title>The genomic substrate for adaptive radiation in African cichlid fish.</title>
        <authorList>
            <person name="Brawand D."/>
            <person name="Wagner C.E."/>
            <person name="Li Y.I."/>
            <person name="Malinsky M."/>
            <person name="Keller I."/>
            <person name="Fan S."/>
            <person name="Simakov O."/>
            <person name="Ng A.Y."/>
            <person name="Lim Z.W."/>
            <person name="Bezault E."/>
            <person name="Turner-Maier J."/>
            <person name="Johnson J."/>
            <person name="Alcazar R."/>
            <person name="Noh H.J."/>
            <person name="Russell P."/>
            <person name="Aken B."/>
            <person name="Alfoldi J."/>
            <person name="Amemiya C."/>
            <person name="Azzouzi N."/>
            <person name="Baroiller J.F."/>
            <person name="Barloy-Hubler F."/>
            <person name="Berlin A."/>
            <person name="Bloomquist R."/>
            <person name="Carleton K.L."/>
            <person name="Conte M.A."/>
            <person name="D'Cotta H."/>
            <person name="Eshel O."/>
            <person name="Gaffney L."/>
            <person name="Galibert F."/>
            <person name="Gante H.F."/>
            <person name="Gnerre S."/>
            <person name="Greuter L."/>
            <person name="Guyon R."/>
            <person name="Haddad N.S."/>
            <person name="Haerty W."/>
            <person name="Harris R.M."/>
            <person name="Hofmann H.A."/>
            <person name="Hourlier T."/>
            <person name="Hulata G."/>
            <person name="Jaffe D.B."/>
            <person name="Lara M."/>
            <person name="Lee A.P."/>
            <person name="MacCallum I."/>
            <person name="Mwaiko S."/>
            <person name="Nikaido M."/>
            <person name="Nishihara H."/>
            <person name="Ozouf-Costaz C."/>
            <person name="Penman D.J."/>
            <person name="Przybylski D."/>
            <person name="Rakotomanga M."/>
            <person name="Renn S.C.P."/>
            <person name="Ribeiro F.J."/>
            <person name="Ron M."/>
            <person name="Salzburger W."/>
            <person name="Sanchez-Pulido L."/>
            <person name="Santos M.E."/>
            <person name="Searle S."/>
            <person name="Sharpe T."/>
            <person name="Swofford R."/>
            <person name="Tan F.J."/>
            <person name="Williams L."/>
            <person name="Young S."/>
            <person name="Yin S."/>
            <person name="Okada N."/>
            <person name="Kocher T.D."/>
            <person name="Miska E.A."/>
            <person name="Lander E.S."/>
            <person name="Venkatesh B."/>
            <person name="Fernald R.D."/>
            <person name="Meyer A."/>
            <person name="Ponting C.P."/>
            <person name="Streelman J.T."/>
            <person name="Lindblad-Toh K."/>
            <person name="Seehausen O."/>
            <person name="Di Palma F."/>
        </authorList>
    </citation>
    <scope>NUCLEOTIDE SEQUENCE</scope>
</reference>
<reference evidence="2" key="3">
    <citation type="submission" date="2025-09" db="UniProtKB">
        <authorList>
            <consortium name="Ensembl"/>
        </authorList>
    </citation>
    <scope>IDENTIFICATION</scope>
</reference>
<accession>A0A3P9B0C0</accession>
<evidence type="ECO:0000313" key="2">
    <source>
        <dbReference type="Ensembl" id="ENSMZEP00005003172.1"/>
    </source>
</evidence>
<evidence type="ECO:0000313" key="3">
    <source>
        <dbReference type="Proteomes" id="UP000265160"/>
    </source>
</evidence>
<dbReference type="Ensembl" id="ENSMZET00005003301.1">
    <property type="protein sequence ID" value="ENSMZEP00005003172.1"/>
    <property type="gene ID" value="ENSMZEG00005002465.1"/>
</dbReference>
<proteinExistence type="predicted"/>